<keyword evidence="4" id="KW-0804">Transcription</keyword>
<comment type="similarity">
    <text evidence="5">Belongs to the SarZ family.</text>
</comment>
<dbReference type="PANTHER" id="PTHR42756:SF1">
    <property type="entry name" value="TRANSCRIPTIONAL REPRESSOR OF EMRAB OPERON"/>
    <property type="match status" value="1"/>
</dbReference>
<organism evidence="9 10">
    <name type="scientific">Clostridium gelidum</name>
    <dbReference type="NCBI Taxonomy" id="704125"/>
    <lineage>
        <taxon>Bacteria</taxon>
        <taxon>Bacillati</taxon>
        <taxon>Bacillota</taxon>
        <taxon>Clostridia</taxon>
        <taxon>Eubacteriales</taxon>
        <taxon>Clostridiaceae</taxon>
        <taxon>Clostridium</taxon>
    </lineage>
</organism>
<evidence type="ECO:0000313" key="10">
    <source>
        <dbReference type="Proteomes" id="UP000824633"/>
    </source>
</evidence>
<evidence type="ECO:0000256" key="7">
    <source>
        <dbReference type="ARBA" id="ARBA00047207"/>
    </source>
</evidence>
<evidence type="ECO:0000259" key="8">
    <source>
        <dbReference type="PROSITE" id="PS50995"/>
    </source>
</evidence>
<keyword evidence="3" id="KW-0238">DNA-binding</keyword>
<dbReference type="PROSITE" id="PS50995">
    <property type="entry name" value="HTH_MARR_2"/>
    <property type="match status" value="1"/>
</dbReference>
<dbReference type="SUPFAM" id="SSF46785">
    <property type="entry name" value="Winged helix' DNA-binding domain"/>
    <property type="match status" value="1"/>
</dbReference>
<dbReference type="InterPro" id="IPR036388">
    <property type="entry name" value="WH-like_DNA-bd_sf"/>
</dbReference>
<dbReference type="RefSeq" id="WP_224037903.1">
    <property type="nucleotide sequence ID" value="NZ_AP024849.1"/>
</dbReference>
<evidence type="ECO:0000256" key="5">
    <source>
        <dbReference type="ARBA" id="ARBA00046337"/>
    </source>
</evidence>
<dbReference type="Gene3D" id="1.10.10.10">
    <property type="entry name" value="Winged helix-like DNA-binding domain superfamily/Winged helix DNA-binding domain"/>
    <property type="match status" value="1"/>
</dbReference>
<keyword evidence="10" id="KW-1185">Reference proteome</keyword>
<dbReference type="InterPro" id="IPR000835">
    <property type="entry name" value="HTH_MarR-typ"/>
</dbReference>
<protein>
    <recommendedName>
        <fullName evidence="6">HTH-type transcriptional regulator SarZ</fullName>
    </recommendedName>
    <alternativeName>
        <fullName evidence="7">Staphylococcal accessory regulator Z</fullName>
    </alternativeName>
</protein>
<evidence type="ECO:0000256" key="6">
    <source>
        <dbReference type="ARBA" id="ARBA00047188"/>
    </source>
</evidence>
<dbReference type="EMBL" id="AP024849">
    <property type="protein sequence ID" value="BCZ46419.1"/>
    <property type="molecule type" value="Genomic_DNA"/>
</dbReference>
<evidence type="ECO:0000256" key="2">
    <source>
        <dbReference type="ARBA" id="ARBA00023015"/>
    </source>
</evidence>
<dbReference type="Pfam" id="PF22381">
    <property type="entry name" value="Staph_reg_Sar_Rot"/>
    <property type="match status" value="1"/>
</dbReference>
<accession>A0ABM7TBR1</accession>
<proteinExistence type="inferred from homology"/>
<comment type="subcellular location">
    <subcellularLocation>
        <location evidence="1">Cytoplasm</location>
    </subcellularLocation>
</comment>
<dbReference type="Proteomes" id="UP000824633">
    <property type="component" value="Chromosome"/>
</dbReference>
<dbReference type="SMART" id="SM00347">
    <property type="entry name" value="HTH_MARR"/>
    <property type="match status" value="1"/>
</dbReference>
<name>A0ABM7TBR1_9CLOT</name>
<sequence length="144" mass="16705">MKYDSLKLKNQACFSLYACSKELIRLYKPILDEFNITYTQYITLLVLWEEDDILVKDLGSKLLLASNTLTPLLKKIENVGLIERRRDKNDERNVYIKLTEKGIEMKEKALKIPEEIISKTGITEEEITDLKVKLDAILIKLIDA</sequence>
<evidence type="ECO:0000256" key="1">
    <source>
        <dbReference type="ARBA" id="ARBA00004496"/>
    </source>
</evidence>
<dbReference type="InterPro" id="IPR055166">
    <property type="entry name" value="Transc_reg_Sar_Rot_HTH"/>
</dbReference>
<reference evidence="10" key="1">
    <citation type="submission" date="2021-07" db="EMBL/GenBank/DDBJ databases">
        <title>Complete genome sequencing of a Clostridium isolate.</title>
        <authorList>
            <person name="Ueki A."/>
            <person name="Tonouchi A."/>
        </authorList>
    </citation>
    <scope>NUCLEOTIDE SEQUENCE [LARGE SCALE GENOMIC DNA]</scope>
    <source>
        <strain evidence="10">C5S11</strain>
    </source>
</reference>
<evidence type="ECO:0000256" key="4">
    <source>
        <dbReference type="ARBA" id="ARBA00023163"/>
    </source>
</evidence>
<feature type="domain" description="HTH marR-type" evidence="8">
    <location>
        <begin position="9"/>
        <end position="139"/>
    </location>
</feature>
<evidence type="ECO:0000313" key="9">
    <source>
        <dbReference type="EMBL" id="BCZ46419.1"/>
    </source>
</evidence>
<dbReference type="PANTHER" id="PTHR42756">
    <property type="entry name" value="TRANSCRIPTIONAL REGULATOR, MARR"/>
    <property type="match status" value="1"/>
</dbReference>
<evidence type="ECO:0000256" key="3">
    <source>
        <dbReference type="ARBA" id="ARBA00023125"/>
    </source>
</evidence>
<dbReference type="InterPro" id="IPR036390">
    <property type="entry name" value="WH_DNA-bd_sf"/>
</dbReference>
<keyword evidence="2" id="KW-0805">Transcription regulation</keyword>
<gene>
    <name evidence="9" type="ORF">psyc5s11_24860</name>
</gene>